<accession>A0A1I2UEP3</accession>
<reference evidence="1 2" key="1">
    <citation type="submission" date="2016-10" db="EMBL/GenBank/DDBJ databases">
        <authorList>
            <person name="de Groot N.N."/>
        </authorList>
    </citation>
    <scope>NUCLEOTIDE SEQUENCE [LARGE SCALE GENOMIC DNA]</scope>
    <source>
        <strain evidence="1 2">OK461</strain>
    </source>
</reference>
<evidence type="ECO:0000313" key="2">
    <source>
        <dbReference type="Proteomes" id="UP000181942"/>
    </source>
</evidence>
<evidence type="ECO:0000313" key="1">
    <source>
        <dbReference type="EMBL" id="SFG73131.1"/>
    </source>
</evidence>
<protein>
    <submittedName>
        <fullName evidence="1">Uncharacterized protein</fullName>
    </submittedName>
</protein>
<gene>
    <name evidence="1" type="ORF">SAMN02787118_12726</name>
</gene>
<sequence>MSLRDFLERFRPVGTPGASATGVAADRTAERAAELEPALAQLTDGQQGAARGVREGAAKRARHWRAHAGPAKCRQLPCWISTCLASAFSAPRRTLTVSMPSV</sequence>
<dbReference type="Proteomes" id="UP000181942">
    <property type="component" value="Unassembled WGS sequence"/>
</dbReference>
<dbReference type="EMBL" id="FONR01000027">
    <property type="protein sequence ID" value="SFG73131.1"/>
    <property type="molecule type" value="Genomic_DNA"/>
</dbReference>
<dbReference type="AlphaFoldDB" id="A0A1I2UEP3"/>
<name>A0A1I2UEP3_9ACTN</name>
<proteinExistence type="predicted"/>
<organism evidence="1 2">
    <name type="scientific">Streptomyces mirabilis</name>
    <dbReference type="NCBI Taxonomy" id="68239"/>
    <lineage>
        <taxon>Bacteria</taxon>
        <taxon>Bacillati</taxon>
        <taxon>Actinomycetota</taxon>
        <taxon>Actinomycetes</taxon>
        <taxon>Kitasatosporales</taxon>
        <taxon>Streptomycetaceae</taxon>
        <taxon>Streptomyces</taxon>
    </lineage>
</organism>